<dbReference type="GO" id="GO:0000156">
    <property type="term" value="F:phosphorelay response regulator activity"/>
    <property type="evidence" value="ECO:0007669"/>
    <property type="project" value="InterPro"/>
</dbReference>
<keyword evidence="1" id="KW-0963">Cytoplasm</keyword>
<evidence type="ECO:0000256" key="5">
    <source>
        <dbReference type="PROSITE-ProRule" id="PRU00169"/>
    </source>
</evidence>
<dbReference type="PROSITE" id="PS50930">
    <property type="entry name" value="HTH_LYTTR"/>
    <property type="match status" value="1"/>
</dbReference>
<feature type="domain" description="HTH LytTR-type" evidence="7">
    <location>
        <begin position="139"/>
        <end position="210"/>
    </location>
</feature>
<keyword evidence="2" id="KW-0902">Two-component regulatory system</keyword>
<sequence>MNLKCVIIDDEPLARECIANYVRELDFLTLVGEGNNPLELIKIEDKHQIDLVFLDIQMPVMNGITYLEQTKSRPMVILTTAYPNYALAGFEFDVVDYLLKPITFNRFCKAVTKAKQLQQFASDHNKKDTAPQNSSADYFFIKSDRNYEKIILDQVLYIEAMQNYVSFHMMNEKKHMALFSLKSVEEKLKNTSFIRVHKSYIVAADKIDSIADNKLKLGSVQIPIGRNYKEVITKEVLGNKILKK</sequence>
<dbReference type="AlphaFoldDB" id="A0A6M0CKF3"/>
<dbReference type="SUPFAM" id="SSF52172">
    <property type="entry name" value="CheY-like"/>
    <property type="match status" value="1"/>
</dbReference>
<comment type="function">
    <text evidence="4">Required for high-level post-exponential phase expression of a series of secreted proteins.</text>
</comment>
<dbReference type="InterPro" id="IPR046947">
    <property type="entry name" value="LytR-like"/>
</dbReference>
<dbReference type="PROSITE" id="PS50110">
    <property type="entry name" value="RESPONSE_REGULATORY"/>
    <property type="match status" value="1"/>
</dbReference>
<dbReference type="Gene3D" id="3.40.50.2300">
    <property type="match status" value="1"/>
</dbReference>
<proteinExistence type="predicted"/>
<evidence type="ECO:0000259" key="7">
    <source>
        <dbReference type="PROSITE" id="PS50930"/>
    </source>
</evidence>
<dbReference type="PANTHER" id="PTHR37299:SF3">
    <property type="entry name" value="STAGE 0 SPORULATION PROTEIN A HOMOLOG"/>
    <property type="match status" value="1"/>
</dbReference>
<dbReference type="InterPro" id="IPR011006">
    <property type="entry name" value="CheY-like_superfamily"/>
</dbReference>
<dbReference type="SMART" id="SM00850">
    <property type="entry name" value="LytTR"/>
    <property type="match status" value="1"/>
</dbReference>
<dbReference type="InterPro" id="IPR007492">
    <property type="entry name" value="LytTR_DNA-bd_dom"/>
</dbReference>
<keyword evidence="3" id="KW-0010">Activator</keyword>
<evidence type="ECO:0000256" key="3">
    <source>
        <dbReference type="ARBA" id="ARBA00023159"/>
    </source>
</evidence>
<gene>
    <name evidence="8" type="ORF">GWK10_14575</name>
</gene>
<dbReference type="Pfam" id="PF00072">
    <property type="entry name" value="Response_reg"/>
    <property type="match status" value="1"/>
</dbReference>
<dbReference type="Proteomes" id="UP000474296">
    <property type="component" value="Unassembled WGS sequence"/>
</dbReference>
<dbReference type="RefSeq" id="WP_164033110.1">
    <property type="nucleotide sequence ID" value="NZ_JAABOQ010000005.1"/>
</dbReference>
<comment type="caution">
    <text evidence="8">The sequence shown here is derived from an EMBL/GenBank/DDBJ whole genome shotgun (WGS) entry which is preliminary data.</text>
</comment>
<evidence type="ECO:0000256" key="1">
    <source>
        <dbReference type="ARBA" id="ARBA00022490"/>
    </source>
</evidence>
<organism evidence="8 9">
    <name type="scientific">Spongiivirga citrea</name>
    <dbReference type="NCBI Taxonomy" id="1481457"/>
    <lineage>
        <taxon>Bacteria</taxon>
        <taxon>Pseudomonadati</taxon>
        <taxon>Bacteroidota</taxon>
        <taxon>Flavobacteriia</taxon>
        <taxon>Flavobacteriales</taxon>
        <taxon>Flavobacteriaceae</taxon>
        <taxon>Spongiivirga</taxon>
    </lineage>
</organism>
<dbReference type="Gene3D" id="2.40.50.1020">
    <property type="entry name" value="LytTr DNA-binding domain"/>
    <property type="match status" value="1"/>
</dbReference>
<reference evidence="8 9" key="1">
    <citation type="submission" date="2020-01" db="EMBL/GenBank/DDBJ databases">
        <title>Spongiivirga citrea KCTC 32990T.</title>
        <authorList>
            <person name="Wang G."/>
        </authorList>
    </citation>
    <scope>NUCLEOTIDE SEQUENCE [LARGE SCALE GENOMIC DNA]</scope>
    <source>
        <strain evidence="8 9">KCTC 32990</strain>
    </source>
</reference>
<name>A0A6M0CKF3_9FLAO</name>
<feature type="modified residue" description="4-aspartylphosphate" evidence="5">
    <location>
        <position position="55"/>
    </location>
</feature>
<evidence type="ECO:0000259" key="6">
    <source>
        <dbReference type="PROSITE" id="PS50110"/>
    </source>
</evidence>
<keyword evidence="9" id="KW-1185">Reference proteome</keyword>
<dbReference type="SMART" id="SM00448">
    <property type="entry name" value="REC"/>
    <property type="match status" value="1"/>
</dbReference>
<dbReference type="EMBL" id="JAABOQ010000005">
    <property type="protein sequence ID" value="NER18445.1"/>
    <property type="molecule type" value="Genomic_DNA"/>
</dbReference>
<protein>
    <submittedName>
        <fullName evidence="8">Response regulator</fullName>
    </submittedName>
</protein>
<feature type="domain" description="Response regulatory" evidence="6">
    <location>
        <begin position="4"/>
        <end position="115"/>
    </location>
</feature>
<evidence type="ECO:0000256" key="2">
    <source>
        <dbReference type="ARBA" id="ARBA00023012"/>
    </source>
</evidence>
<evidence type="ECO:0000256" key="4">
    <source>
        <dbReference type="ARBA" id="ARBA00037164"/>
    </source>
</evidence>
<dbReference type="Pfam" id="PF04397">
    <property type="entry name" value="LytTR"/>
    <property type="match status" value="1"/>
</dbReference>
<dbReference type="InterPro" id="IPR001789">
    <property type="entry name" value="Sig_transdc_resp-reg_receiver"/>
</dbReference>
<keyword evidence="5" id="KW-0597">Phosphoprotein</keyword>
<accession>A0A6M0CKF3</accession>
<dbReference type="PANTHER" id="PTHR37299">
    <property type="entry name" value="TRANSCRIPTIONAL REGULATOR-RELATED"/>
    <property type="match status" value="1"/>
</dbReference>
<dbReference type="GO" id="GO:0003677">
    <property type="term" value="F:DNA binding"/>
    <property type="evidence" value="ECO:0007669"/>
    <property type="project" value="InterPro"/>
</dbReference>
<evidence type="ECO:0000313" key="9">
    <source>
        <dbReference type="Proteomes" id="UP000474296"/>
    </source>
</evidence>
<evidence type="ECO:0000313" key="8">
    <source>
        <dbReference type="EMBL" id="NER18445.1"/>
    </source>
</evidence>